<evidence type="ECO:0000259" key="3">
    <source>
        <dbReference type="SMART" id="SM00470"/>
    </source>
</evidence>
<feature type="domain" description="ParB-like N-terminal" evidence="3">
    <location>
        <begin position="61"/>
        <end position="186"/>
    </location>
</feature>
<dbReference type="GO" id="GO:0007059">
    <property type="term" value="P:chromosome segregation"/>
    <property type="evidence" value="ECO:0007669"/>
    <property type="project" value="TreeGrafter"/>
</dbReference>
<sequence length="369" mass="42361">MEQENRLKSLFEDEIKEQKKTEIEIQKKTLDALSNVEENIQTSYSALGDEGGGVFLSHKIESVEIKDLMPNPKQSRLGYSADSFFADGFLEHLEDSSVKKLAASIQKHGLLQPIIVSKIKKIEKVVVDGEERETIHTKNMVIVGHRRVLAHILLGKTHINAIRIDYNPSEYDLNIKLAQQNLTENLERKNINPMDMAFLIKDLSEEFTIKEICEKFGMSTSLAYRYLSLIDNLIQAIQVDVAKHTGKINYNVLYEISLLPKNKQAKAYELVKLKDHNVLKKIKEMRTEDNDDLKKISRIGKVPLLGNKALTKLVSKHKDEFLAELNEFVKEFLRKKGHHISFRNPRRTKAEMEADEVSQAKEEEQPNVE</sequence>
<dbReference type="InterPro" id="IPR036086">
    <property type="entry name" value="ParB/Sulfiredoxin_sf"/>
</dbReference>
<dbReference type="Gene3D" id="1.10.10.2830">
    <property type="match status" value="1"/>
</dbReference>
<keyword evidence="1" id="KW-0175">Coiled coil</keyword>
<dbReference type="EMBL" id="NXLT01000006">
    <property type="protein sequence ID" value="RDU66478.1"/>
    <property type="molecule type" value="Genomic_DNA"/>
</dbReference>
<protein>
    <recommendedName>
        <fullName evidence="3">ParB-like N-terminal domain-containing protein</fullName>
    </recommendedName>
</protein>
<gene>
    <name evidence="4" type="ORF">CQA54_07195</name>
</gene>
<dbReference type="PANTHER" id="PTHR33375:SF1">
    <property type="entry name" value="CHROMOSOME-PARTITIONING PROTEIN PARB-RELATED"/>
    <property type="match status" value="1"/>
</dbReference>
<accession>A0A3D8IMK7</accession>
<dbReference type="InterPro" id="IPR003115">
    <property type="entry name" value="ParB_N"/>
</dbReference>
<dbReference type="Proteomes" id="UP000256514">
    <property type="component" value="Unassembled WGS sequence"/>
</dbReference>
<name>A0A3D8IMK7_9HELI</name>
<dbReference type="InterPro" id="IPR050336">
    <property type="entry name" value="Chromosome_partition/occlusion"/>
</dbReference>
<feature type="region of interest" description="Disordered" evidence="2">
    <location>
        <begin position="343"/>
        <end position="369"/>
    </location>
</feature>
<keyword evidence="5" id="KW-1185">Reference proteome</keyword>
<proteinExistence type="predicted"/>
<dbReference type="Pfam" id="PF02195">
    <property type="entry name" value="ParB_N"/>
    <property type="match status" value="1"/>
</dbReference>
<dbReference type="PANTHER" id="PTHR33375">
    <property type="entry name" value="CHROMOSOME-PARTITIONING PROTEIN PARB-RELATED"/>
    <property type="match status" value="1"/>
</dbReference>
<reference evidence="4 5" key="1">
    <citation type="submission" date="2018-04" db="EMBL/GenBank/DDBJ databases">
        <title>Novel Campyloabacter and Helicobacter Species and Strains.</title>
        <authorList>
            <person name="Mannion A.J."/>
            <person name="Shen Z."/>
            <person name="Fox J.G."/>
        </authorList>
    </citation>
    <scope>NUCLEOTIDE SEQUENCE [LARGE SCALE GENOMIC DNA]</scope>
    <source>
        <strain evidence="4 5">MIT 12-6600</strain>
    </source>
</reference>
<organism evidence="4 5">
    <name type="scientific">Helicobacter equorum</name>
    <dbReference type="NCBI Taxonomy" id="361872"/>
    <lineage>
        <taxon>Bacteria</taxon>
        <taxon>Pseudomonadati</taxon>
        <taxon>Campylobacterota</taxon>
        <taxon>Epsilonproteobacteria</taxon>
        <taxon>Campylobacterales</taxon>
        <taxon>Helicobacteraceae</taxon>
        <taxon>Helicobacter</taxon>
    </lineage>
</organism>
<dbReference type="RefSeq" id="WP_115571432.1">
    <property type="nucleotide sequence ID" value="NZ_NXLT01000006.1"/>
</dbReference>
<dbReference type="SUPFAM" id="SSF110849">
    <property type="entry name" value="ParB/Sulfiredoxin"/>
    <property type="match status" value="1"/>
</dbReference>
<dbReference type="OrthoDB" id="9802051at2"/>
<evidence type="ECO:0000256" key="2">
    <source>
        <dbReference type="SAM" id="MobiDB-lite"/>
    </source>
</evidence>
<evidence type="ECO:0000313" key="5">
    <source>
        <dbReference type="Proteomes" id="UP000256514"/>
    </source>
</evidence>
<dbReference type="AlphaFoldDB" id="A0A3D8IMK7"/>
<dbReference type="Gene3D" id="3.90.1530.30">
    <property type="match status" value="1"/>
</dbReference>
<dbReference type="GO" id="GO:0005694">
    <property type="term" value="C:chromosome"/>
    <property type="evidence" value="ECO:0007669"/>
    <property type="project" value="TreeGrafter"/>
</dbReference>
<feature type="compositionally biased region" description="Basic and acidic residues" evidence="2">
    <location>
        <begin position="348"/>
        <end position="369"/>
    </location>
</feature>
<dbReference type="SMART" id="SM00470">
    <property type="entry name" value="ParB"/>
    <property type="match status" value="1"/>
</dbReference>
<evidence type="ECO:0000313" key="4">
    <source>
        <dbReference type="EMBL" id="RDU66478.1"/>
    </source>
</evidence>
<comment type="caution">
    <text evidence="4">The sequence shown here is derived from an EMBL/GenBank/DDBJ whole genome shotgun (WGS) entry which is preliminary data.</text>
</comment>
<feature type="coiled-coil region" evidence="1">
    <location>
        <begin position="1"/>
        <end position="36"/>
    </location>
</feature>
<evidence type="ECO:0000256" key="1">
    <source>
        <dbReference type="SAM" id="Coils"/>
    </source>
</evidence>